<evidence type="ECO:0000313" key="4">
    <source>
        <dbReference type="EMBL" id="KIM27190.1"/>
    </source>
</evidence>
<dbReference type="PANTHER" id="PTHR32385">
    <property type="entry name" value="MANNOSYL PHOSPHORYLINOSITOL CERAMIDE SYNTHASE"/>
    <property type="match status" value="1"/>
</dbReference>
<feature type="transmembrane region" description="Helical" evidence="3">
    <location>
        <begin position="15"/>
        <end position="36"/>
    </location>
</feature>
<dbReference type="GO" id="GO:0016020">
    <property type="term" value="C:membrane"/>
    <property type="evidence" value="ECO:0007669"/>
    <property type="project" value="GOC"/>
</dbReference>
<evidence type="ECO:0000256" key="2">
    <source>
        <dbReference type="ARBA" id="ARBA00022679"/>
    </source>
</evidence>
<accession>A0A0C3ARK4</accession>
<organism evidence="4 5">
    <name type="scientific">Serendipita vermifera MAFF 305830</name>
    <dbReference type="NCBI Taxonomy" id="933852"/>
    <lineage>
        <taxon>Eukaryota</taxon>
        <taxon>Fungi</taxon>
        <taxon>Dikarya</taxon>
        <taxon>Basidiomycota</taxon>
        <taxon>Agaricomycotina</taxon>
        <taxon>Agaricomycetes</taxon>
        <taxon>Sebacinales</taxon>
        <taxon>Serendipitaceae</taxon>
        <taxon>Serendipita</taxon>
    </lineage>
</organism>
<dbReference type="HOGENOM" id="CLU_051866_1_0_1"/>
<keyword evidence="3" id="KW-1133">Transmembrane helix</keyword>
<dbReference type="SUPFAM" id="SSF53448">
    <property type="entry name" value="Nucleotide-diphospho-sugar transferases"/>
    <property type="match status" value="1"/>
</dbReference>
<reference evidence="5" key="2">
    <citation type="submission" date="2015-01" db="EMBL/GenBank/DDBJ databases">
        <title>Evolutionary Origins and Diversification of the Mycorrhizal Mutualists.</title>
        <authorList>
            <consortium name="DOE Joint Genome Institute"/>
            <consortium name="Mycorrhizal Genomics Consortium"/>
            <person name="Kohler A."/>
            <person name="Kuo A."/>
            <person name="Nagy L.G."/>
            <person name="Floudas D."/>
            <person name="Copeland A."/>
            <person name="Barry K.W."/>
            <person name="Cichocki N."/>
            <person name="Veneault-Fourrey C."/>
            <person name="LaButti K."/>
            <person name="Lindquist E.A."/>
            <person name="Lipzen A."/>
            <person name="Lundell T."/>
            <person name="Morin E."/>
            <person name="Murat C."/>
            <person name="Riley R."/>
            <person name="Ohm R."/>
            <person name="Sun H."/>
            <person name="Tunlid A."/>
            <person name="Henrissat B."/>
            <person name="Grigoriev I.V."/>
            <person name="Hibbett D.S."/>
            <person name="Martin F."/>
        </authorList>
    </citation>
    <scope>NUCLEOTIDE SEQUENCE [LARGE SCALE GENOMIC DNA]</scope>
    <source>
        <strain evidence="5">MAFF 305830</strain>
    </source>
</reference>
<dbReference type="Proteomes" id="UP000054097">
    <property type="component" value="Unassembled WGS sequence"/>
</dbReference>
<comment type="similarity">
    <text evidence="1">Belongs to the glycosyltransferase 32 family.</text>
</comment>
<gene>
    <name evidence="4" type="ORF">M408DRAFT_330120</name>
</gene>
<dbReference type="GO" id="GO:0000030">
    <property type="term" value="F:mannosyltransferase activity"/>
    <property type="evidence" value="ECO:0007669"/>
    <property type="project" value="TreeGrafter"/>
</dbReference>
<name>A0A0C3ARK4_SERVB</name>
<reference evidence="4 5" key="1">
    <citation type="submission" date="2014-04" db="EMBL/GenBank/DDBJ databases">
        <authorList>
            <consortium name="DOE Joint Genome Institute"/>
            <person name="Kuo A."/>
            <person name="Zuccaro A."/>
            <person name="Kohler A."/>
            <person name="Nagy L.G."/>
            <person name="Floudas D."/>
            <person name="Copeland A."/>
            <person name="Barry K.W."/>
            <person name="Cichocki N."/>
            <person name="Veneault-Fourrey C."/>
            <person name="LaButti K."/>
            <person name="Lindquist E.A."/>
            <person name="Lipzen A."/>
            <person name="Lundell T."/>
            <person name="Morin E."/>
            <person name="Murat C."/>
            <person name="Sun H."/>
            <person name="Tunlid A."/>
            <person name="Henrissat B."/>
            <person name="Grigoriev I.V."/>
            <person name="Hibbett D.S."/>
            <person name="Martin F."/>
            <person name="Nordberg H.P."/>
            <person name="Cantor M.N."/>
            <person name="Hua S.X."/>
        </authorList>
    </citation>
    <scope>NUCLEOTIDE SEQUENCE [LARGE SCALE GENOMIC DNA]</scope>
    <source>
        <strain evidence="4 5">MAFF 305830</strain>
    </source>
</reference>
<proteinExistence type="inferred from homology"/>
<dbReference type="InterPro" id="IPR029044">
    <property type="entry name" value="Nucleotide-diphossugar_trans"/>
</dbReference>
<keyword evidence="3" id="KW-0812">Transmembrane</keyword>
<dbReference type="EMBL" id="KN824300">
    <property type="protein sequence ID" value="KIM27190.1"/>
    <property type="molecule type" value="Genomic_DNA"/>
</dbReference>
<dbReference type="InterPro" id="IPR051706">
    <property type="entry name" value="Glycosyltransferase_domain"/>
</dbReference>
<keyword evidence="5" id="KW-1185">Reference proteome</keyword>
<keyword evidence="3" id="KW-0472">Membrane</keyword>
<dbReference type="AlphaFoldDB" id="A0A0C3ARK4"/>
<evidence type="ECO:0000313" key="5">
    <source>
        <dbReference type="Proteomes" id="UP000054097"/>
    </source>
</evidence>
<dbReference type="InterPro" id="IPR007577">
    <property type="entry name" value="GlycoTrfase_DXD_sugar-bd_CS"/>
</dbReference>
<dbReference type="Pfam" id="PF04488">
    <property type="entry name" value="Gly_transf_sug"/>
    <property type="match status" value="1"/>
</dbReference>
<dbReference type="GO" id="GO:0051999">
    <property type="term" value="P:mannosyl-inositol phosphorylceramide biosynthetic process"/>
    <property type="evidence" value="ECO:0007669"/>
    <property type="project" value="TreeGrafter"/>
</dbReference>
<sequence>MEPLWRRNHKNNRRLIFRLSLLFSLLLLFSTGWIYIRYLRKTQENSDPFARCLEVIADIGVPSAAELDRTTIAATKQSTMGTGAREISANQLMELLERGENPGPRILHQSWKNEPLPDYFEEWSMSWKRSLNDTWVYVLWRDADNRKLVEAYYPTYLEAYDSLSREIYRVDMVRNMYMHRFGGIYADLDLVPLGRIQDHLPFLSHRTPGPVSMAYVGHMGEDSYEHSIPNAFMASSAPGHPFWFVPLDYIKVHRTDPEYNKQPESLTGPVALKTCVKEWEKERSQRLDAGEFAEITVLPNEKIYPFSWYDSPLPHQCLCRRHSPHFNEPRCKWLYPKSWTITFWTHSWGFF</sequence>
<keyword evidence="2 4" id="KW-0808">Transferase</keyword>
<dbReference type="OrthoDB" id="3647at2759"/>
<protein>
    <submittedName>
        <fullName evidence="4">Glycosyltransferase family 32 protein</fullName>
    </submittedName>
</protein>
<evidence type="ECO:0000256" key="3">
    <source>
        <dbReference type="SAM" id="Phobius"/>
    </source>
</evidence>
<dbReference type="Gene3D" id="3.90.550.20">
    <property type="match status" value="1"/>
</dbReference>
<dbReference type="PANTHER" id="PTHR32385:SF23">
    <property type="entry name" value="NUCLEOTIDE-DIPHOSPHO-SUGAR TRANSFERASE"/>
    <property type="match status" value="1"/>
</dbReference>
<evidence type="ECO:0000256" key="1">
    <source>
        <dbReference type="ARBA" id="ARBA00009003"/>
    </source>
</evidence>